<dbReference type="SMART" id="SM01120">
    <property type="entry name" value="Dak2"/>
    <property type="match status" value="1"/>
</dbReference>
<evidence type="ECO:0000259" key="13">
    <source>
        <dbReference type="PROSITE" id="PS51480"/>
    </source>
</evidence>
<evidence type="ECO:0000256" key="1">
    <source>
        <dbReference type="ARBA" id="ARBA00003264"/>
    </source>
</evidence>
<evidence type="ECO:0000256" key="6">
    <source>
        <dbReference type="ARBA" id="ARBA00022777"/>
    </source>
</evidence>
<dbReference type="Pfam" id="PF02733">
    <property type="entry name" value="Dak1"/>
    <property type="match status" value="1"/>
</dbReference>
<dbReference type="Proteomes" id="UP001174934">
    <property type="component" value="Unassembled WGS sequence"/>
</dbReference>
<keyword evidence="8" id="KW-0067">ATP-binding</keyword>
<proteinExistence type="inferred from homology"/>
<feature type="domain" description="DhaK" evidence="14">
    <location>
        <begin position="9"/>
        <end position="353"/>
    </location>
</feature>
<keyword evidence="16" id="KW-1185">Reference proteome</keyword>
<evidence type="ECO:0000259" key="14">
    <source>
        <dbReference type="PROSITE" id="PS51481"/>
    </source>
</evidence>
<feature type="binding site" evidence="12">
    <location>
        <begin position="54"/>
        <end position="57"/>
    </location>
    <ligand>
        <name>substrate</name>
    </ligand>
</feature>
<dbReference type="GO" id="GO:0050354">
    <property type="term" value="F:triokinase activity"/>
    <property type="evidence" value="ECO:0007669"/>
    <property type="project" value="UniProtKB-EC"/>
</dbReference>
<dbReference type="Pfam" id="PF02734">
    <property type="entry name" value="Dak2"/>
    <property type="match status" value="1"/>
</dbReference>
<dbReference type="Gene3D" id="1.25.40.340">
    <property type="match status" value="1"/>
</dbReference>
<evidence type="ECO:0000256" key="2">
    <source>
        <dbReference type="ARBA" id="ARBA00004778"/>
    </source>
</evidence>
<dbReference type="InterPro" id="IPR004007">
    <property type="entry name" value="DhaL_dom"/>
</dbReference>
<dbReference type="NCBIfam" id="TIGR02361">
    <property type="entry name" value="dak_ATP"/>
    <property type="match status" value="1"/>
</dbReference>
<dbReference type="GO" id="GO:0019563">
    <property type="term" value="P:glycerol catabolic process"/>
    <property type="evidence" value="ECO:0007669"/>
    <property type="project" value="TreeGrafter"/>
</dbReference>
<evidence type="ECO:0000256" key="9">
    <source>
        <dbReference type="ARBA" id="ARBA00047974"/>
    </source>
</evidence>
<name>A0AA39XM14_9PEZI</name>
<sequence length="605" mass="63686">MSKAHLFPSLEGLVPKALRGFIAYNPRLNLDETNRVVFDPESPKTTVSIISGGGSGHEPAWSGYVGSNMLAASVAGDVFASPSTKQILAGIKAVPSDKGTLLVITNYTGDCLHFGLAAEKTKAKGHPCRMLICGDDVSIGKTGGRLVGRRGLAAQIGVLKVLGAAAADGASLDELYDLGTAVTSQIVSIAATLDHCHVPGRTEHGALDEDEVEIGTGPHNEPGYKKLSPAPSAEGLVKQILTYLLDETDPERGYVHFSPGDETVLLVSNFGGMSNLELGALVDEVLQQLLSDWTVEPSRVYAGCLETSLNAPAFSVSVINITAAAANSPYTAEQIKAFFDLRTDTYWESFAGFQAYPHRRKRADQLVQPPVEVKEAIDDSKDLKVDPALLEKMVRNACEAVVAAEPDLTRWDTIMGDGDCGLTLETGAVALLDALATKNIAAGGSVVEVLTELEDILEGKMGGTLGGILGIFFVSLRTAVQENLELLAKTDGGGPVAVWSKALAVALQHLKQYTPAQVGDRTVMDTLIPFAEAMKEAAAAGREGGFEAGVDAAVGGAEATKTMRPKLGRATYVGIGPGDSKELPPDPGAWGPWLLLRGCIRLCED</sequence>
<dbReference type="InterPro" id="IPR012734">
    <property type="entry name" value="DhaK_ATP"/>
</dbReference>
<dbReference type="FunFam" id="1.25.40.340:FF:000001">
    <property type="entry name" value="Dihydroxyacetone kinase 1"/>
    <property type="match status" value="1"/>
</dbReference>
<dbReference type="SUPFAM" id="SSF101473">
    <property type="entry name" value="DhaL-like"/>
    <property type="match status" value="1"/>
</dbReference>
<evidence type="ECO:0000313" key="15">
    <source>
        <dbReference type="EMBL" id="KAK0636526.1"/>
    </source>
</evidence>
<dbReference type="FunFam" id="3.30.1180.20:FF:000001">
    <property type="entry name" value="Dihydroxyacetone kinase 1"/>
    <property type="match status" value="1"/>
</dbReference>
<dbReference type="PROSITE" id="PS51480">
    <property type="entry name" value="DHAL"/>
    <property type="match status" value="1"/>
</dbReference>
<keyword evidence="6 15" id="KW-0418">Kinase</keyword>
<dbReference type="AlphaFoldDB" id="A0AA39XM14"/>
<dbReference type="Gene3D" id="3.30.1180.20">
    <property type="entry name" value="Dihydroxyacetone kinase, domain 2"/>
    <property type="match status" value="1"/>
</dbReference>
<dbReference type="Gene3D" id="3.40.50.10440">
    <property type="entry name" value="Dihydroxyacetone kinase, domain 1"/>
    <property type="match status" value="1"/>
</dbReference>
<dbReference type="GO" id="GO:0004371">
    <property type="term" value="F:glycerone kinase activity"/>
    <property type="evidence" value="ECO:0007669"/>
    <property type="project" value="UniProtKB-EC"/>
</dbReference>
<dbReference type="EMBL" id="JAULSR010000001">
    <property type="protein sequence ID" value="KAK0636526.1"/>
    <property type="molecule type" value="Genomic_DNA"/>
</dbReference>
<dbReference type="PANTHER" id="PTHR28629">
    <property type="entry name" value="TRIOKINASE/FMN CYCLASE"/>
    <property type="match status" value="1"/>
</dbReference>
<dbReference type="SUPFAM" id="SSF82549">
    <property type="entry name" value="DAK1/DegV-like"/>
    <property type="match status" value="1"/>
</dbReference>
<dbReference type="PROSITE" id="PS51481">
    <property type="entry name" value="DHAK"/>
    <property type="match status" value="1"/>
</dbReference>
<comment type="function">
    <text evidence="1">Catalyzes both the phosphorylation of dihydroxyacetone and of glyceraldehyde.</text>
</comment>
<keyword evidence="4" id="KW-0808">Transferase</keyword>
<feature type="binding site" evidence="12">
    <location>
        <position position="110"/>
    </location>
    <ligand>
        <name>substrate</name>
    </ligand>
</feature>
<evidence type="ECO:0000256" key="5">
    <source>
        <dbReference type="ARBA" id="ARBA00022741"/>
    </source>
</evidence>
<reference evidence="15" key="1">
    <citation type="submission" date="2023-06" db="EMBL/GenBank/DDBJ databases">
        <title>Genome-scale phylogeny and comparative genomics of the fungal order Sordariales.</title>
        <authorList>
            <consortium name="Lawrence Berkeley National Laboratory"/>
            <person name="Hensen N."/>
            <person name="Bonometti L."/>
            <person name="Westerberg I."/>
            <person name="Brannstrom I.O."/>
            <person name="Guillou S."/>
            <person name="Cros-Aarteil S."/>
            <person name="Calhoun S."/>
            <person name="Haridas S."/>
            <person name="Kuo A."/>
            <person name="Mondo S."/>
            <person name="Pangilinan J."/>
            <person name="Riley R."/>
            <person name="LaButti K."/>
            <person name="Andreopoulos B."/>
            <person name="Lipzen A."/>
            <person name="Chen C."/>
            <person name="Yanf M."/>
            <person name="Daum C."/>
            <person name="Ng V."/>
            <person name="Clum A."/>
            <person name="Steindorff A."/>
            <person name="Ohm R."/>
            <person name="Martin F."/>
            <person name="Silar P."/>
            <person name="Natvig D."/>
            <person name="Lalanne C."/>
            <person name="Gautier V."/>
            <person name="Ament-velasquez S.L."/>
            <person name="Kruys A."/>
            <person name="Hutchinson M.I."/>
            <person name="Powell A.J."/>
            <person name="Barry K."/>
            <person name="Miller A.N."/>
            <person name="Grigoriev I.V."/>
            <person name="Debuchy R."/>
            <person name="Gladieux P."/>
            <person name="Thoren M.H."/>
            <person name="Johannesson H."/>
        </authorList>
    </citation>
    <scope>NUCLEOTIDE SEQUENCE</scope>
    <source>
        <strain evidence="15">SMH3391-2</strain>
    </source>
</reference>
<feature type="domain" description="DhaL" evidence="13">
    <location>
        <begin position="388"/>
        <end position="601"/>
    </location>
</feature>
<accession>A0AA39XM14</accession>
<evidence type="ECO:0000313" key="16">
    <source>
        <dbReference type="Proteomes" id="UP001174934"/>
    </source>
</evidence>
<dbReference type="FunFam" id="3.40.50.10440:FF:000001">
    <property type="entry name" value="Dihydroxyacetone kinase, DhaK subunit"/>
    <property type="match status" value="1"/>
</dbReference>
<dbReference type="GO" id="GO:0005524">
    <property type="term" value="F:ATP binding"/>
    <property type="evidence" value="ECO:0007669"/>
    <property type="project" value="UniProtKB-KW"/>
</dbReference>
<organism evidence="15 16">
    <name type="scientific">Bombardia bombarda</name>
    <dbReference type="NCBI Taxonomy" id="252184"/>
    <lineage>
        <taxon>Eukaryota</taxon>
        <taxon>Fungi</taxon>
        <taxon>Dikarya</taxon>
        <taxon>Ascomycota</taxon>
        <taxon>Pezizomycotina</taxon>
        <taxon>Sordariomycetes</taxon>
        <taxon>Sordariomycetidae</taxon>
        <taxon>Sordariales</taxon>
        <taxon>Lasiosphaeriaceae</taxon>
        <taxon>Bombardia</taxon>
    </lineage>
</organism>
<dbReference type="GO" id="GO:0005829">
    <property type="term" value="C:cytosol"/>
    <property type="evidence" value="ECO:0007669"/>
    <property type="project" value="TreeGrafter"/>
</dbReference>
<dbReference type="InterPro" id="IPR050861">
    <property type="entry name" value="Dihydroxyacetone_Kinase"/>
</dbReference>
<protein>
    <submittedName>
        <fullName evidence="15">Dihydroxyacetone kinase</fullName>
    </submittedName>
</protein>
<evidence type="ECO:0000256" key="11">
    <source>
        <dbReference type="PIRSR" id="PIRSR612734-1"/>
    </source>
</evidence>
<comment type="catalytic activity">
    <reaction evidence="9">
        <text>D-glyceraldehyde + ATP = D-glyceraldehyde 3-phosphate + ADP + H(+)</text>
        <dbReference type="Rhea" id="RHEA:13941"/>
        <dbReference type="ChEBI" id="CHEBI:15378"/>
        <dbReference type="ChEBI" id="CHEBI:17378"/>
        <dbReference type="ChEBI" id="CHEBI:30616"/>
        <dbReference type="ChEBI" id="CHEBI:59776"/>
        <dbReference type="ChEBI" id="CHEBI:456216"/>
        <dbReference type="EC" id="2.7.1.28"/>
    </reaction>
</comment>
<comment type="catalytic activity">
    <reaction evidence="10">
        <text>dihydroxyacetone + ATP = dihydroxyacetone phosphate + ADP + H(+)</text>
        <dbReference type="Rhea" id="RHEA:15773"/>
        <dbReference type="ChEBI" id="CHEBI:15378"/>
        <dbReference type="ChEBI" id="CHEBI:16016"/>
        <dbReference type="ChEBI" id="CHEBI:30616"/>
        <dbReference type="ChEBI" id="CHEBI:57642"/>
        <dbReference type="ChEBI" id="CHEBI:456216"/>
        <dbReference type="EC" id="2.7.1.29"/>
    </reaction>
</comment>
<evidence type="ECO:0000256" key="12">
    <source>
        <dbReference type="PIRSR" id="PIRSR612734-2"/>
    </source>
</evidence>
<dbReference type="InterPro" id="IPR004006">
    <property type="entry name" value="DhaK_dom"/>
</dbReference>
<comment type="similarity">
    <text evidence="3">Belongs to the dihydroxyacetone kinase (DAK) family.</text>
</comment>
<evidence type="ECO:0000256" key="8">
    <source>
        <dbReference type="ARBA" id="ARBA00022840"/>
    </source>
</evidence>
<keyword evidence="7" id="KW-0319">Glycerol metabolism</keyword>
<evidence type="ECO:0000256" key="4">
    <source>
        <dbReference type="ARBA" id="ARBA00022679"/>
    </source>
</evidence>
<gene>
    <name evidence="15" type="ORF">B0T17DRAFT_595997</name>
</gene>
<keyword evidence="5" id="KW-0547">Nucleotide-binding</keyword>
<evidence type="ECO:0000256" key="7">
    <source>
        <dbReference type="ARBA" id="ARBA00022798"/>
    </source>
</evidence>
<comment type="pathway">
    <text evidence="2">Polyol metabolism; glycerol fermentation; glycerone phosphate from glycerol (oxidative route): step 2/2.</text>
</comment>
<feature type="active site" description="Tele-hemiaminal-histidine intermediate" evidence="11">
    <location>
        <position position="219"/>
    </location>
</feature>
<evidence type="ECO:0000256" key="3">
    <source>
        <dbReference type="ARBA" id="ARBA00008757"/>
    </source>
</evidence>
<dbReference type="PANTHER" id="PTHR28629:SF4">
    <property type="entry name" value="TRIOKINASE_FMN CYCLASE"/>
    <property type="match status" value="1"/>
</dbReference>
<comment type="caution">
    <text evidence="15">The sequence shown here is derived from an EMBL/GenBank/DDBJ whole genome shotgun (WGS) entry which is preliminary data.</text>
</comment>
<dbReference type="InterPro" id="IPR036117">
    <property type="entry name" value="DhaL_dom_sf"/>
</dbReference>
<evidence type="ECO:0000256" key="10">
    <source>
        <dbReference type="ARBA" id="ARBA00048898"/>
    </source>
</evidence>